<feature type="region of interest" description="Disordered" evidence="1">
    <location>
        <begin position="374"/>
        <end position="414"/>
    </location>
</feature>
<evidence type="ECO:0000256" key="1">
    <source>
        <dbReference type="SAM" id="MobiDB-lite"/>
    </source>
</evidence>
<evidence type="ECO:0000313" key="2">
    <source>
        <dbReference type="EMBL" id="RVX67983.1"/>
    </source>
</evidence>
<dbReference type="EMBL" id="NAJM01000042">
    <property type="protein sequence ID" value="RVX67983.1"/>
    <property type="molecule type" value="Genomic_DNA"/>
</dbReference>
<feature type="compositionally biased region" description="Polar residues" evidence="1">
    <location>
        <begin position="10"/>
        <end position="27"/>
    </location>
</feature>
<proteinExistence type="predicted"/>
<feature type="region of interest" description="Disordered" evidence="1">
    <location>
        <begin position="560"/>
        <end position="606"/>
    </location>
</feature>
<name>A0A438MXY7_EXOME</name>
<feature type="region of interest" description="Disordered" evidence="1">
    <location>
        <begin position="174"/>
        <end position="239"/>
    </location>
</feature>
<feature type="region of interest" description="Disordered" evidence="1">
    <location>
        <begin position="428"/>
        <end position="452"/>
    </location>
</feature>
<evidence type="ECO:0000313" key="3">
    <source>
        <dbReference type="Proteomes" id="UP000288859"/>
    </source>
</evidence>
<reference evidence="2 3" key="1">
    <citation type="submission" date="2017-03" db="EMBL/GenBank/DDBJ databases">
        <title>Genomes of endolithic fungi from Antarctica.</title>
        <authorList>
            <person name="Coleine C."/>
            <person name="Masonjones S."/>
            <person name="Stajich J.E."/>
        </authorList>
    </citation>
    <scope>NUCLEOTIDE SEQUENCE [LARGE SCALE GENOMIC DNA]</scope>
    <source>
        <strain evidence="2 3">CCFEE 6314</strain>
    </source>
</reference>
<dbReference type="OrthoDB" id="10351092at2759"/>
<dbReference type="Proteomes" id="UP000288859">
    <property type="component" value="Unassembled WGS sequence"/>
</dbReference>
<organism evidence="2 3">
    <name type="scientific">Exophiala mesophila</name>
    <name type="common">Black yeast-like fungus</name>
    <dbReference type="NCBI Taxonomy" id="212818"/>
    <lineage>
        <taxon>Eukaryota</taxon>
        <taxon>Fungi</taxon>
        <taxon>Dikarya</taxon>
        <taxon>Ascomycota</taxon>
        <taxon>Pezizomycotina</taxon>
        <taxon>Eurotiomycetes</taxon>
        <taxon>Chaetothyriomycetidae</taxon>
        <taxon>Chaetothyriales</taxon>
        <taxon>Herpotrichiellaceae</taxon>
        <taxon>Exophiala</taxon>
    </lineage>
</organism>
<feature type="compositionally biased region" description="Polar residues" evidence="1">
    <location>
        <begin position="385"/>
        <end position="402"/>
    </location>
</feature>
<gene>
    <name evidence="2" type="ORF">B0A52_08393</name>
</gene>
<feature type="compositionally biased region" description="Polar residues" evidence="1">
    <location>
        <begin position="174"/>
        <end position="185"/>
    </location>
</feature>
<feature type="region of interest" description="Disordered" evidence="1">
    <location>
        <begin position="1"/>
        <end position="38"/>
    </location>
</feature>
<sequence>MAYRPAVNRGSANAGHQTNDQSDSAPPNLSDEDLFTGSTNADSFFEDATIGLEATTGGVFPSVDEDERFDMAFREAIFGPLPASGHLVNHFGNIAEPLSPGTLDTEPQFQSQSGDRFVDFQHPLPGSLPNLQTSLQPSLPTIWGYNQFEPSTSSSAGQFHAQSFEPIQSLSDFLQQRSDTTSRTPLDSFAVGDFENQPSQSISPHVTRDIPNGLEENHPRADNPFPSIEGPNPPSAPVSDQNQIWLAELNDFGLTEEMGNLFNSYNSGVPSGDPAAQTQDLATSPQPTEFENSNSLSSLFRQPKTPPSSDRQPPTLASPGRPTQPRAPITVPMLPTREQSLATVARYRVQGTPASQAQEIAGEQLGQRPLVEQHAQHGYGGQQQNLGQAYPQPQNPQEQLRGQQRPLHRSPFTPQVVRYEPRALFDQRYPGQQPLEQKHRPRQPALGPRRYGPNLQQQQAQVVPGPPTPPQFLQHRQFMRQGMMPYQPDDPLAGPPFAPTTRILQRHQDAVRNMPQFVRIGVHGIDANGNRYTLPFNHPMPASYGGIVPSMANPMTLRTRDHLGNANTSSVPSTPTNQGSTRVPHGTRRRRDDDSPQRSVKKPKSK</sequence>
<dbReference type="VEuPathDB" id="FungiDB:PV10_00950"/>
<protein>
    <submittedName>
        <fullName evidence="2">Uncharacterized protein</fullName>
    </submittedName>
</protein>
<feature type="compositionally biased region" description="Polar residues" evidence="1">
    <location>
        <begin position="276"/>
        <end position="300"/>
    </location>
</feature>
<feature type="region of interest" description="Disordered" evidence="1">
    <location>
        <begin position="265"/>
        <end position="335"/>
    </location>
</feature>
<feature type="compositionally biased region" description="Polar residues" evidence="1">
    <location>
        <begin position="565"/>
        <end position="581"/>
    </location>
</feature>
<accession>A0A438MXY7</accession>
<comment type="caution">
    <text evidence="2">The sequence shown here is derived from an EMBL/GenBank/DDBJ whole genome shotgun (WGS) entry which is preliminary data.</text>
</comment>
<dbReference type="AlphaFoldDB" id="A0A438MXY7"/>